<dbReference type="Pfam" id="PF13279">
    <property type="entry name" value="4HBT_2"/>
    <property type="match status" value="1"/>
</dbReference>
<keyword evidence="1" id="KW-0560">Oxidoreductase</keyword>
<keyword evidence="2" id="KW-1185">Reference proteome</keyword>
<dbReference type="AlphaFoldDB" id="A0A1X6ZBQ8"/>
<evidence type="ECO:0000313" key="1">
    <source>
        <dbReference type="EMBL" id="SLN44925.1"/>
    </source>
</evidence>
<reference evidence="1 2" key="1">
    <citation type="submission" date="2017-03" db="EMBL/GenBank/DDBJ databases">
        <authorList>
            <person name="Afonso C.L."/>
            <person name="Miller P.J."/>
            <person name="Scott M.A."/>
            <person name="Spackman E."/>
            <person name="Goraichik I."/>
            <person name="Dimitrov K.M."/>
            <person name="Suarez D.L."/>
            <person name="Swayne D.E."/>
        </authorList>
    </citation>
    <scope>NUCLEOTIDE SEQUENCE [LARGE SCALE GENOMIC DNA]</scope>
    <source>
        <strain evidence="1 2">CECT 7450</strain>
    </source>
</reference>
<name>A0A1X6ZBQ8_9RHOB</name>
<dbReference type="OrthoDB" id="9803287at2"/>
<gene>
    <name evidence="1" type="primary">lcdH_2</name>
    <name evidence="1" type="ORF">ROA7450_02171</name>
</gene>
<dbReference type="RefSeq" id="WP_085805697.1">
    <property type="nucleotide sequence ID" value="NZ_FWFX01000006.1"/>
</dbReference>
<dbReference type="GO" id="GO:0047728">
    <property type="term" value="F:carnitine 3-dehydrogenase activity"/>
    <property type="evidence" value="ECO:0007669"/>
    <property type="project" value="UniProtKB-EC"/>
</dbReference>
<dbReference type="EC" id="1.1.1.108" evidence="1"/>
<dbReference type="InterPro" id="IPR029069">
    <property type="entry name" value="HotDog_dom_sf"/>
</dbReference>
<dbReference type="EMBL" id="FWFX01000006">
    <property type="protein sequence ID" value="SLN44925.1"/>
    <property type="molecule type" value="Genomic_DNA"/>
</dbReference>
<dbReference type="PANTHER" id="PTHR31793:SF2">
    <property type="entry name" value="BLR1345 PROTEIN"/>
    <property type="match status" value="1"/>
</dbReference>
<sequence length="161" mass="18323">MFERDWVCTDLQTVPKEWIDYNDHMNMAYYVMVFDTGLDEILDRKLGAGQSYTEASGQGPFVVQNHVHYIGELVEGDQFYCQYLLLAGDAKRVHIAGEMHKQSDGGLVCVMEQVLINVDHATRRSTPYPQDIQERIKELVAAHAEIPRPTQLGCSIGLHRQ</sequence>
<organism evidence="1 2">
    <name type="scientific">Roseovarius albus</name>
    <dbReference type="NCBI Taxonomy" id="1247867"/>
    <lineage>
        <taxon>Bacteria</taxon>
        <taxon>Pseudomonadati</taxon>
        <taxon>Pseudomonadota</taxon>
        <taxon>Alphaproteobacteria</taxon>
        <taxon>Rhodobacterales</taxon>
        <taxon>Roseobacteraceae</taxon>
        <taxon>Roseovarius</taxon>
    </lineage>
</organism>
<dbReference type="GO" id="GO:0047617">
    <property type="term" value="F:fatty acyl-CoA hydrolase activity"/>
    <property type="evidence" value="ECO:0007669"/>
    <property type="project" value="TreeGrafter"/>
</dbReference>
<accession>A0A1X6ZBQ8</accession>
<proteinExistence type="predicted"/>
<dbReference type="SUPFAM" id="SSF54637">
    <property type="entry name" value="Thioesterase/thiol ester dehydrase-isomerase"/>
    <property type="match status" value="1"/>
</dbReference>
<evidence type="ECO:0000313" key="2">
    <source>
        <dbReference type="Proteomes" id="UP000193061"/>
    </source>
</evidence>
<dbReference type="Proteomes" id="UP000193061">
    <property type="component" value="Unassembled WGS sequence"/>
</dbReference>
<dbReference type="PANTHER" id="PTHR31793">
    <property type="entry name" value="4-HYDROXYBENZOYL-COA THIOESTERASE FAMILY MEMBER"/>
    <property type="match status" value="1"/>
</dbReference>
<dbReference type="CDD" id="cd00586">
    <property type="entry name" value="4HBT"/>
    <property type="match status" value="1"/>
</dbReference>
<protein>
    <submittedName>
        <fullName evidence="1">L-carnitine dehydrogenase</fullName>
        <ecNumber evidence="1">1.1.1.108</ecNumber>
    </submittedName>
</protein>
<dbReference type="InterPro" id="IPR050563">
    <property type="entry name" value="4-hydroxybenzoyl-CoA_TE"/>
</dbReference>
<dbReference type="Gene3D" id="3.10.129.10">
    <property type="entry name" value="Hotdog Thioesterase"/>
    <property type="match status" value="1"/>
</dbReference>